<dbReference type="AlphaFoldDB" id="A0A183IEL0"/>
<reference evidence="3" key="1">
    <citation type="submission" date="2016-06" db="UniProtKB">
        <authorList>
            <consortium name="WormBaseParasite"/>
        </authorList>
    </citation>
    <scope>IDENTIFICATION</scope>
</reference>
<organism evidence="3">
    <name type="scientific">Soboliphyme baturini</name>
    <dbReference type="NCBI Taxonomy" id="241478"/>
    <lineage>
        <taxon>Eukaryota</taxon>
        <taxon>Metazoa</taxon>
        <taxon>Ecdysozoa</taxon>
        <taxon>Nematoda</taxon>
        <taxon>Enoplea</taxon>
        <taxon>Dorylaimia</taxon>
        <taxon>Dioctophymatida</taxon>
        <taxon>Dioctophymatoidea</taxon>
        <taxon>Soboliphymatidae</taxon>
        <taxon>Soboliphyme</taxon>
    </lineage>
</organism>
<accession>A0A183IEL0</accession>
<dbReference type="EMBL" id="UZAM01007064">
    <property type="protein sequence ID" value="VDO96344.1"/>
    <property type="molecule type" value="Genomic_DNA"/>
</dbReference>
<proteinExistence type="predicted"/>
<gene>
    <name evidence="1" type="ORF">SBAD_LOCUS2054</name>
</gene>
<evidence type="ECO:0000313" key="1">
    <source>
        <dbReference type="EMBL" id="VDO96344.1"/>
    </source>
</evidence>
<sequence length="127" mass="14881">MRVRRGAGDEVVHWPFMTFHKRTRQRFETIYETYGFFDHLPALHATPYPGVCFEVNKIVRRNIRESKLSALLVERRFCINLSNDAASRTCEWTADTMTPFDMEFSLPYSEHQNYSCLLYAASSTACR</sequence>
<dbReference type="WBParaSite" id="SBAD_0000215401-mRNA-1">
    <property type="protein sequence ID" value="SBAD_0000215401-mRNA-1"/>
    <property type="gene ID" value="SBAD_0000215401"/>
</dbReference>
<reference evidence="1 2" key="2">
    <citation type="submission" date="2018-11" db="EMBL/GenBank/DDBJ databases">
        <authorList>
            <consortium name="Pathogen Informatics"/>
        </authorList>
    </citation>
    <scope>NUCLEOTIDE SEQUENCE [LARGE SCALE GENOMIC DNA]</scope>
</reference>
<protein>
    <submittedName>
        <fullName evidence="1 3">Uncharacterized protein</fullName>
    </submittedName>
</protein>
<name>A0A183IEL0_9BILA</name>
<keyword evidence="2" id="KW-1185">Reference proteome</keyword>
<evidence type="ECO:0000313" key="3">
    <source>
        <dbReference type="WBParaSite" id="SBAD_0000215401-mRNA-1"/>
    </source>
</evidence>
<evidence type="ECO:0000313" key="2">
    <source>
        <dbReference type="Proteomes" id="UP000270296"/>
    </source>
</evidence>
<dbReference type="Proteomes" id="UP000270296">
    <property type="component" value="Unassembled WGS sequence"/>
</dbReference>